<gene>
    <name evidence="3" type="ORF">METZ01_LOCUS417669</name>
</gene>
<dbReference type="PANTHER" id="PTHR24321:SF14">
    <property type="entry name" value="SHORT-CHAIN TYPE DEHYDROGENASE_REDUCTASE BLR2146-RELATED"/>
    <property type="match status" value="1"/>
</dbReference>
<dbReference type="InterPro" id="IPR002347">
    <property type="entry name" value="SDR_fam"/>
</dbReference>
<evidence type="ECO:0008006" key="4">
    <source>
        <dbReference type="Google" id="ProtNLM"/>
    </source>
</evidence>
<dbReference type="InterPro" id="IPR036291">
    <property type="entry name" value="NAD(P)-bd_dom_sf"/>
</dbReference>
<dbReference type="PROSITE" id="PS00061">
    <property type="entry name" value="ADH_SHORT"/>
    <property type="match status" value="1"/>
</dbReference>
<dbReference type="Pfam" id="PF13561">
    <property type="entry name" value="adh_short_C2"/>
    <property type="match status" value="1"/>
</dbReference>
<organism evidence="3">
    <name type="scientific">marine metagenome</name>
    <dbReference type="NCBI Taxonomy" id="408172"/>
    <lineage>
        <taxon>unclassified sequences</taxon>
        <taxon>metagenomes</taxon>
        <taxon>ecological metagenomes</taxon>
    </lineage>
</organism>
<dbReference type="Gene3D" id="3.40.50.720">
    <property type="entry name" value="NAD(P)-binding Rossmann-like Domain"/>
    <property type="match status" value="1"/>
</dbReference>
<dbReference type="GO" id="GO:0016491">
    <property type="term" value="F:oxidoreductase activity"/>
    <property type="evidence" value="ECO:0007669"/>
    <property type="project" value="UniProtKB-KW"/>
</dbReference>
<evidence type="ECO:0000256" key="1">
    <source>
        <dbReference type="ARBA" id="ARBA00006484"/>
    </source>
</evidence>
<keyword evidence="2" id="KW-0560">Oxidoreductase</keyword>
<evidence type="ECO:0000313" key="3">
    <source>
        <dbReference type="EMBL" id="SVD64815.1"/>
    </source>
</evidence>
<dbReference type="SUPFAM" id="SSF51735">
    <property type="entry name" value="NAD(P)-binding Rossmann-fold domains"/>
    <property type="match status" value="1"/>
</dbReference>
<dbReference type="PANTHER" id="PTHR24321">
    <property type="entry name" value="DEHYDROGENASES, SHORT CHAIN"/>
    <property type="match status" value="1"/>
</dbReference>
<feature type="non-terminal residue" evidence="3">
    <location>
        <position position="1"/>
    </location>
</feature>
<dbReference type="AlphaFoldDB" id="A0A382X2K7"/>
<reference evidence="3" key="1">
    <citation type="submission" date="2018-05" db="EMBL/GenBank/DDBJ databases">
        <authorList>
            <person name="Lanie J.A."/>
            <person name="Ng W.-L."/>
            <person name="Kazmierczak K.M."/>
            <person name="Andrzejewski T.M."/>
            <person name="Davidsen T.M."/>
            <person name="Wayne K.J."/>
            <person name="Tettelin H."/>
            <person name="Glass J.I."/>
            <person name="Rusch D."/>
            <person name="Podicherti R."/>
            <person name="Tsui H.-C.T."/>
            <person name="Winkler M.E."/>
        </authorList>
    </citation>
    <scope>NUCLEOTIDE SEQUENCE</scope>
</reference>
<name>A0A382X2K7_9ZZZZ</name>
<protein>
    <recommendedName>
        <fullName evidence="4">SDR family oxidoreductase</fullName>
    </recommendedName>
</protein>
<dbReference type="EMBL" id="UINC01164133">
    <property type="protein sequence ID" value="SVD64815.1"/>
    <property type="molecule type" value="Genomic_DNA"/>
</dbReference>
<accession>A0A382X2K7</accession>
<evidence type="ECO:0000256" key="2">
    <source>
        <dbReference type="ARBA" id="ARBA00023002"/>
    </source>
</evidence>
<sequence length="129" mass="13480">KLGTDPSVILMSSKNVPAPGPGAGAYSAAKSALTQIGRVAAMELGAYGIRVNMLHPNAVFDTGIWNEEVLAGRAENYGMTVEEYKTNNILKTSITSHDVADLVVTLCGDSFAKTTGAQVPKDGGNDRVI</sequence>
<comment type="similarity">
    <text evidence="1">Belongs to the short-chain dehydrogenases/reductases (SDR) family.</text>
</comment>
<dbReference type="InterPro" id="IPR020904">
    <property type="entry name" value="Sc_DH/Rdtase_CS"/>
</dbReference>
<proteinExistence type="inferred from homology"/>